<dbReference type="PANTHER" id="PTHR34053">
    <property type="entry name" value="PROTEIN ULTRAPETALA 1"/>
    <property type="match status" value="1"/>
</dbReference>
<dbReference type="Proteomes" id="UP000215914">
    <property type="component" value="Unassembled WGS sequence"/>
</dbReference>
<proteinExistence type="predicted"/>
<dbReference type="AlphaFoldDB" id="A0A9K3J0Q6"/>
<gene>
    <name evidence="2" type="ORF">HanXRQr2_Chr05g0225661</name>
</gene>
<protein>
    <submittedName>
        <fullName evidence="2">Developmental regulator, ULTRAPETALA</fullName>
    </submittedName>
</protein>
<evidence type="ECO:0000313" key="2">
    <source>
        <dbReference type="EMBL" id="KAF5806784.1"/>
    </source>
</evidence>
<name>A0A9K3J0Q6_HELAN</name>
<keyword evidence="3" id="KW-1185">Reference proteome</keyword>
<reference evidence="2" key="1">
    <citation type="journal article" date="2017" name="Nature">
        <title>The sunflower genome provides insights into oil metabolism, flowering and Asterid evolution.</title>
        <authorList>
            <person name="Badouin H."/>
            <person name="Gouzy J."/>
            <person name="Grassa C.J."/>
            <person name="Murat F."/>
            <person name="Staton S.E."/>
            <person name="Cottret L."/>
            <person name="Lelandais-Briere C."/>
            <person name="Owens G.L."/>
            <person name="Carrere S."/>
            <person name="Mayjonade B."/>
            <person name="Legrand L."/>
            <person name="Gill N."/>
            <person name="Kane N.C."/>
            <person name="Bowers J.E."/>
            <person name="Hubner S."/>
            <person name="Bellec A."/>
            <person name="Berard A."/>
            <person name="Berges H."/>
            <person name="Blanchet N."/>
            <person name="Boniface M.C."/>
            <person name="Brunel D."/>
            <person name="Catrice O."/>
            <person name="Chaidir N."/>
            <person name="Claudel C."/>
            <person name="Donnadieu C."/>
            <person name="Faraut T."/>
            <person name="Fievet G."/>
            <person name="Helmstetter N."/>
            <person name="King M."/>
            <person name="Knapp S.J."/>
            <person name="Lai Z."/>
            <person name="Le Paslier M.C."/>
            <person name="Lippi Y."/>
            <person name="Lorenzon L."/>
            <person name="Mandel J.R."/>
            <person name="Marage G."/>
            <person name="Marchand G."/>
            <person name="Marquand E."/>
            <person name="Bret-Mestries E."/>
            <person name="Morien E."/>
            <person name="Nambeesan S."/>
            <person name="Nguyen T."/>
            <person name="Pegot-Espagnet P."/>
            <person name="Pouilly N."/>
            <person name="Raftis F."/>
            <person name="Sallet E."/>
            <person name="Schiex T."/>
            <person name="Thomas J."/>
            <person name="Vandecasteele C."/>
            <person name="Vares D."/>
            <person name="Vear F."/>
            <person name="Vautrin S."/>
            <person name="Crespi M."/>
            <person name="Mangin B."/>
            <person name="Burke J.M."/>
            <person name="Salse J."/>
            <person name="Munos S."/>
            <person name="Vincourt P."/>
            <person name="Rieseberg L.H."/>
            <person name="Langlade N.B."/>
        </authorList>
    </citation>
    <scope>NUCLEOTIDE SEQUENCE</scope>
    <source>
        <tissue evidence="2">Leaves</tissue>
    </source>
</reference>
<comment type="caution">
    <text evidence="2">The sequence shown here is derived from an EMBL/GenBank/DDBJ whole genome shotgun (WGS) entry which is preliminary data.</text>
</comment>
<dbReference type="InterPro" id="IPR020533">
    <property type="entry name" value="Developmental_reg_ULTRAPETALA"/>
</dbReference>
<feature type="domain" description="ULTRAPETALA1/2 zinc finger" evidence="1">
    <location>
        <begin position="4"/>
        <end position="48"/>
    </location>
</feature>
<dbReference type="InterPro" id="IPR057012">
    <property type="entry name" value="ULT1/2_Znf"/>
</dbReference>
<dbReference type="Gramene" id="mRNA:HanXRQr2_Chr05g0225661">
    <property type="protein sequence ID" value="mRNA:HanXRQr2_Chr05g0225661"/>
    <property type="gene ID" value="HanXRQr2_Chr05g0225661"/>
</dbReference>
<organism evidence="2 3">
    <name type="scientific">Helianthus annuus</name>
    <name type="common">Common sunflower</name>
    <dbReference type="NCBI Taxonomy" id="4232"/>
    <lineage>
        <taxon>Eukaryota</taxon>
        <taxon>Viridiplantae</taxon>
        <taxon>Streptophyta</taxon>
        <taxon>Embryophyta</taxon>
        <taxon>Tracheophyta</taxon>
        <taxon>Spermatophyta</taxon>
        <taxon>Magnoliopsida</taxon>
        <taxon>eudicotyledons</taxon>
        <taxon>Gunneridae</taxon>
        <taxon>Pentapetalae</taxon>
        <taxon>asterids</taxon>
        <taxon>campanulids</taxon>
        <taxon>Asterales</taxon>
        <taxon>Asteraceae</taxon>
        <taxon>Asteroideae</taxon>
        <taxon>Heliantheae alliance</taxon>
        <taxon>Heliantheae</taxon>
        <taxon>Helianthus</taxon>
    </lineage>
</organism>
<evidence type="ECO:0000259" key="1">
    <source>
        <dbReference type="Pfam" id="PF23293"/>
    </source>
</evidence>
<dbReference type="PANTHER" id="PTHR34053:SF10">
    <property type="entry name" value="DEVELOPMENTAL REGULATOR, ULTRAPETALA"/>
    <property type="match status" value="1"/>
</dbReference>
<dbReference type="Pfam" id="PF23293">
    <property type="entry name" value="zf_ULT1"/>
    <property type="match status" value="1"/>
</dbReference>
<dbReference type="EMBL" id="MNCJ02000320">
    <property type="protein sequence ID" value="KAF5806784.1"/>
    <property type="molecule type" value="Genomic_DNA"/>
</dbReference>
<sequence length="57" mass="6825">MIPDRWSCEDLEERSSRPRSGCRKNRKCEGCRHCVCFGCEMCRFEDILQRQNRPNTT</sequence>
<reference evidence="2" key="2">
    <citation type="submission" date="2020-06" db="EMBL/GenBank/DDBJ databases">
        <title>Helianthus annuus Genome sequencing and assembly Release 2.</title>
        <authorList>
            <person name="Gouzy J."/>
            <person name="Langlade N."/>
            <person name="Munos S."/>
        </authorList>
    </citation>
    <scope>NUCLEOTIDE SEQUENCE</scope>
    <source>
        <tissue evidence="2">Leaves</tissue>
    </source>
</reference>
<evidence type="ECO:0000313" key="3">
    <source>
        <dbReference type="Proteomes" id="UP000215914"/>
    </source>
</evidence>
<accession>A0A9K3J0Q6</accession>